<evidence type="ECO:0000313" key="4">
    <source>
        <dbReference type="EMBL" id="SHH59177.1"/>
    </source>
</evidence>
<evidence type="ECO:0000256" key="1">
    <source>
        <dbReference type="ARBA" id="ARBA00006484"/>
    </source>
</evidence>
<evidence type="ECO:0008006" key="6">
    <source>
        <dbReference type="Google" id="ProtNLM"/>
    </source>
</evidence>
<dbReference type="RefSeq" id="WP_073074066.1">
    <property type="nucleotide sequence ID" value="NZ_FQXN01000009.1"/>
</dbReference>
<gene>
    <name evidence="4" type="ORF">SAMN02745199_1667</name>
</gene>
<protein>
    <recommendedName>
        <fullName evidence="6">Short-chain dehydrogenase</fullName>
    </recommendedName>
</protein>
<dbReference type="Gene3D" id="3.40.50.720">
    <property type="entry name" value="NAD(P)-binding Rossmann-like Domain"/>
    <property type="match status" value="1"/>
</dbReference>
<name>A0A1M5U869_9BACT</name>
<dbReference type="InterPro" id="IPR051019">
    <property type="entry name" value="VLCFA-Steroid_DH"/>
</dbReference>
<proteinExistence type="inferred from homology"/>
<evidence type="ECO:0000256" key="3">
    <source>
        <dbReference type="RuleBase" id="RU000363"/>
    </source>
</evidence>
<dbReference type="InterPro" id="IPR002347">
    <property type="entry name" value="SDR_fam"/>
</dbReference>
<dbReference type="PRINTS" id="PR00080">
    <property type="entry name" value="SDRFAMILY"/>
</dbReference>
<comment type="similarity">
    <text evidence="1 3">Belongs to the short-chain dehydrogenases/reductases (SDR) family.</text>
</comment>
<dbReference type="EMBL" id="FQXN01000009">
    <property type="protein sequence ID" value="SHH59177.1"/>
    <property type="molecule type" value="Genomic_DNA"/>
</dbReference>
<keyword evidence="5" id="KW-1185">Reference proteome</keyword>
<organism evidence="4 5">
    <name type="scientific">Thermosipho atlanticus DSM 15807</name>
    <dbReference type="NCBI Taxonomy" id="1123380"/>
    <lineage>
        <taxon>Bacteria</taxon>
        <taxon>Thermotogati</taxon>
        <taxon>Thermotogota</taxon>
        <taxon>Thermotogae</taxon>
        <taxon>Thermotogales</taxon>
        <taxon>Fervidobacteriaceae</taxon>
        <taxon>Thermosipho</taxon>
    </lineage>
</organism>
<dbReference type="GO" id="GO:0016491">
    <property type="term" value="F:oxidoreductase activity"/>
    <property type="evidence" value="ECO:0007669"/>
    <property type="project" value="UniProtKB-KW"/>
</dbReference>
<dbReference type="InterPro" id="IPR036291">
    <property type="entry name" value="NAD(P)-bd_dom_sf"/>
</dbReference>
<dbReference type="Proteomes" id="UP000242592">
    <property type="component" value="Unassembled WGS sequence"/>
</dbReference>
<dbReference type="PANTHER" id="PTHR43899:SF13">
    <property type="entry name" value="RH59310P"/>
    <property type="match status" value="1"/>
</dbReference>
<evidence type="ECO:0000313" key="5">
    <source>
        <dbReference type="Proteomes" id="UP000242592"/>
    </source>
</evidence>
<sequence>MPKFQSGEWVLITGGSSGIGEEFAYQLACKGLNLIIVGRNQERLNNIYKNIKHISKDIKLEIISFDLSSDIDLFLDTIKHYEIDHLINNAGFGWYGEFIEGDLNVYNRMISVNIITLTSLAHHFSKKLALKKKGGIINVASVAGFFPIPHFTVYAATKAYVYNFSMALWAEMKKYNVHVMCLAPGKTKTRFFERANMKNQNQLMMNVNKVVNNAIKAYEKNNPLCIPGVTNKLSYSIIRRIATDKFISKILIKHF</sequence>
<dbReference type="PANTHER" id="PTHR43899">
    <property type="entry name" value="RH59310P"/>
    <property type="match status" value="1"/>
</dbReference>
<keyword evidence="2" id="KW-0560">Oxidoreductase</keyword>
<dbReference type="PRINTS" id="PR00081">
    <property type="entry name" value="GDHRDH"/>
</dbReference>
<evidence type="ECO:0000256" key="2">
    <source>
        <dbReference type="ARBA" id="ARBA00023002"/>
    </source>
</evidence>
<dbReference type="AlphaFoldDB" id="A0A1M5U869"/>
<reference evidence="5" key="1">
    <citation type="submission" date="2016-11" db="EMBL/GenBank/DDBJ databases">
        <authorList>
            <person name="Varghese N."/>
            <person name="Submissions S."/>
        </authorList>
    </citation>
    <scope>NUCLEOTIDE SEQUENCE [LARGE SCALE GENOMIC DNA]</scope>
    <source>
        <strain evidence="5">DSM 15807</strain>
    </source>
</reference>
<dbReference type="PIRSF" id="PIRSF000126">
    <property type="entry name" value="11-beta-HSD1"/>
    <property type="match status" value="1"/>
</dbReference>
<dbReference type="STRING" id="1123380.SAMN02745199_1667"/>
<dbReference type="OrthoDB" id="9808814at2"/>
<accession>A0A1M5U869</accession>
<dbReference type="SUPFAM" id="SSF51735">
    <property type="entry name" value="NAD(P)-binding Rossmann-fold domains"/>
    <property type="match status" value="1"/>
</dbReference>
<dbReference type="Pfam" id="PF00106">
    <property type="entry name" value="adh_short"/>
    <property type="match status" value="1"/>
</dbReference>